<dbReference type="InterPro" id="IPR008721">
    <property type="entry name" value="ORC6_cyclin_first"/>
</dbReference>
<sequence length="237" mass="27326">MSEAQTEFIKGIASILNVKDEKILKKGVELIALLSLKPQLSCSATCKGIICLDIASSFTSNPINKEDAIKYSGCKKKIYINMYNNISKLLSLDKVYSVKEICLLTNVCDVKEPAVKLFDKFKIKCNKVHYDFEHPMYSCAAVWAVCRKNKIKINHARLVEISRVKKTELDDLTKKFEELIEVKNPTEKKEEKKKQKAQKIVTPIVEEQKTLSRKRKQNSGVMTDEEYLEWKRQMLEE</sequence>
<accession>A0AAN8SDG4</accession>
<protein>
    <recommendedName>
        <fullName evidence="10">Origin recognition complex subunit 6</fullName>
    </recommendedName>
</protein>
<dbReference type="AlphaFoldDB" id="A0AAN8SDG4"/>
<dbReference type="PANTHER" id="PTHR13394">
    <property type="entry name" value="ORIGIN RECOGNITION COMPLEX SUBUNIT 6"/>
    <property type="match status" value="1"/>
</dbReference>
<gene>
    <name evidence="8" type="ORF">RUM43_000516</name>
</gene>
<comment type="subcellular location">
    <subcellularLocation>
        <location evidence="1">Nucleus</location>
    </subcellularLocation>
</comment>
<evidence type="ECO:0000256" key="5">
    <source>
        <dbReference type="ARBA" id="ARBA00023242"/>
    </source>
</evidence>
<organism evidence="8 9">
    <name type="scientific">Polyplax serrata</name>
    <name type="common">Common mouse louse</name>
    <dbReference type="NCBI Taxonomy" id="468196"/>
    <lineage>
        <taxon>Eukaryota</taxon>
        <taxon>Metazoa</taxon>
        <taxon>Ecdysozoa</taxon>
        <taxon>Arthropoda</taxon>
        <taxon>Hexapoda</taxon>
        <taxon>Insecta</taxon>
        <taxon>Pterygota</taxon>
        <taxon>Neoptera</taxon>
        <taxon>Paraneoptera</taxon>
        <taxon>Psocodea</taxon>
        <taxon>Troctomorpha</taxon>
        <taxon>Phthiraptera</taxon>
        <taxon>Anoplura</taxon>
        <taxon>Polyplacidae</taxon>
        <taxon>Polyplax</taxon>
    </lineage>
</organism>
<dbReference type="Pfam" id="PF05460">
    <property type="entry name" value="ORC6"/>
    <property type="match status" value="1"/>
</dbReference>
<keyword evidence="5" id="KW-0539">Nucleus</keyword>
<dbReference type="InterPro" id="IPR054113">
    <property type="entry name" value="ORC6_cyclin-like_2nd"/>
</dbReference>
<dbReference type="Gene3D" id="1.10.472.10">
    <property type="entry name" value="Cyclin-like"/>
    <property type="match status" value="1"/>
</dbReference>
<proteinExistence type="inferred from homology"/>
<evidence type="ECO:0000256" key="1">
    <source>
        <dbReference type="ARBA" id="ARBA00004123"/>
    </source>
</evidence>
<evidence type="ECO:0000259" key="6">
    <source>
        <dbReference type="Pfam" id="PF05460"/>
    </source>
</evidence>
<dbReference type="GO" id="GO:0006270">
    <property type="term" value="P:DNA replication initiation"/>
    <property type="evidence" value="ECO:0007669"/>
    <property type="project" value="TreeGrafter"/>
</dbReference>
<feature type="domain" description="ORC6 second cyclin-like" evidence="7">
    <location>
        <begin position="97"/>
        <end position="179"/>
    </location>
</feature>
<keyword evidence="3" id="KW-0235">DNA replication</keyword>
<evidence type="ECO:0000256" key="3">
    <source>
        <dbReference type="ARBA" id="ARBA00022705"/>
    </source>
</evidence>
<comment type="similarity">
    <text evidence="2">Belongs to the ORC6 family.</text>
</comment>
<reference evidence="8 9" key="1">
    <citation type="submission" date="2023-10" db="EMBL/GenBank/DDBJ databases">
        <title>Genomes of two closely related lineages of the louse Polyplax serrata with different host specificities.</title>
        <authorList>
            <person name="Martinu J."/>
            <person name="Tarabai H."/>
            <person name="Stefka J."/>
            <person name="Hypsa V."/>
        </authorList>
    </citation>
    <scope>NUCLEOTIDE SEQUENCE [LARGE SCALE GENOMIC DNA]</scope>
    <source>
        <strain evidence="8">HR10_N</strain>
    </source>
</reference>
<name>A0AAN8SDG4_POLSC</name>
<evidence type="ECO:0000256" key="2">
    <source>
        <dbReference type="ARBA" id="ARBA00010840"/>
    </source>
</evidence>
<feature type="domain" description="ORC6 first cyclin-like" evidence="6">
    <location>
        <begin position="19"/>
        <end position="92"/>
    </location>
</feature>
<dbReference type="Pfam" id="PF21913">
    <property type="entry name" value="ORC6_2nd"/>
    <property type="match status" value="1"/>
</dbReference>
<dbReference type="GO" id="GO:0003677">
    <property type="term" value="F:DNA binding"/>
    <property type="evidence" value="ECO:0007669"/>
    <property type="project" value="UniProtKB-KW"/>
</dbReference>
<evidence type="ECO:0000259" key="7">
    <source>
        <dbReference type="Pfam" id="PF21913"/>
    </source>
</evidence>
<dbReference type="InterPro" id="IPR020529">
    <property type="entry name" value="ORC6_met/pln"/>
</dbReference>
<evidence type="ECO:0000313" key="9">
    <source>
        <dbReference type="Proteomes" id="UP001372834"/>
    </source>
</evidence>
<evidence type="ECO:0000256" key="4">
    <source>
        <dbReference type="ARBA" id="ARBA00023125"/>
    </source>
</evidence>
<evidence type="ECO:0008006" key="10">
    <source>
        <dbReference type="Google" id="ProtNLM"/>
    </source>
</evidence>
<dbReference type="PANTHER" id="PTHR13394:SF0">
    <property type="entry name" value="ORIGIN RECOGNITION COMPLEX SUBUNIT 6"/>
    <property type="match status" value="1"/>
</dbReference>
<dbReference type="EMBL" id="JAWJWE010000001">
    <property type="protein sequence ID" value="KAK6644249.1"/>
    <property type="molecule type" value="Genomic_DNA"/>
</dbReference>
<dbReference type="GO" id="GO:0005664">
    <property type="term" value="C:nuclear origin of replication recognition complex"/>
    <property type="evidence" value="ECO:0007669"/>
    <property type="project" value="InterPro"/>
</dbReference>
<comment type="caution">
    <text evidence="8">The sequence shown here is derived from an EMBL/GenBank/DDBJ whole genome shotgun (WGS) entry which is preliminary data.</text>
</comment>
<keyword evidence="4" id="KW-0238">DNA-binding</keyword>
<dbReference type="Proteomes" id="UP001372834">
    <property type="component" value="Unassembled WGS sequence"/>
</dbReference>
<evidence type="ECO:0000313" key="8">
    <source>
        <dbReference type="EMBL" id="KAK6644249.1"/>
    </source>
</evidence>